<dbReference type="OrthoDB" id="761538at2759"/>
<protein>
    <submittedName>
        <fullName evidence="2">Predicted protein</fullName>
    </submittedName>
</protein>
<proteinExistence type="predicted"/>
<dbReference type="AlphaFoldDB" id="C9SKT0"/>
<evidence type="ECO:0000256" key="1">
    <source>
        <dbReference type="SAM" id="MobiDB-lite"/>
    </source>
</evidence>
<dbReference type="KEGG" id="val:VDBG_05407"/>
<evidence type="ECO:0000313" key="2">
    <source>
        <dbReference type="EMBL" id="EEY19298.1"/>
    </source>
</evidence>
<dbReference type="Proteomes" id="UP000008698">
    <property type="component" value="Unassembled WGS sequence"/>
</dbReference>
<reference evidence="3" key="1">
    <citation type="journal article" date="2011" name="PLoS Pathog.">
        <title>Comparative genomics yields insights into niche adaptation of plant vascular wilt pathogens.</title>
        <authorList>
            <person name="Klosterman S.J."/>
            <person name="Subbarao K.V."/>
            <person name="Kang S."/>
            <person name="Veronese P."/>
            <person name="Gold S.E."/>
            <person name="Thomma B.P.H.J."/>
            <person name="Chen Z."/>
            <person name="Henrissat B."/>
            <person name="Lee Y.-H."/>
            <person name="Park J."/>
            <person name="Garcia-Pedrajas M.D."/>
            <person name="Barbara D.J."/>
            <person name="Anchieta A."/>
            <person name="de Jonge R."/>
            <person name="Santhanam P."/>
            <person name="Maruthachalam K."/>
            <person name="Atallah Z."/>
            <person name="Amyotte S.G."/>
            <person name="Paz Z."/>
            <person name="Inderbitzin P."/>
            <person name="Hayes R.J."/>
            <person name="Heiman D.I."/>
            <person name="Young S."/>
            <person name="Zeng Q."/>
            <person name="Engels R."/>
            <person name="Galagan J."/>
            <person name="Cuomo C.A."/>
            <person name="Dobinson K.F."/>
            <person name="Ma L.-J."/>
        </authorList>
    </citation>
    <scope>NUCLEOTIDE SEQUENCE [LARGE SCALE GENOMIC DNA]</scope>
    <source>
        <strain evidence="3">VaMs.102 / ATCC MYA-4576 / FGSC 10136</strain>
    </source>
</reference>
<organism evidence="3">
    <name type="scientific">Verticillium alfalfae (strain VaMs.102 / ATCC MYA-4576 / FGSC 10136)</name>
    <name type="common">Verticillium wilt of alfalfa</name>
    <name type="synonym">Verticillium albo-atrum</name>
    <dbReference type="NCBI Taxonomy" id="526221"/>
    <lineage>
        <taxon>Eukaryota</taxon>
        <taxon>Fungi</taxon>
        <taxon>Dikarya</taxon>
        <taxon>Ascomycota</taxon>
        <taxon>Pezizomycotina</taxon>
        <taxon>Sordariomycetes</taxon>
        <taxon>Hypocreomycetidae</taxon>
        <taxon>Glomerellales</taxon>
        <taxon>Plectosphaerellaceae</taxon>
        <taxon>Verticillium</taxon>
    </lineage>
</organism>
<feature type="region of interest" description="Disordered" evidence="1">
    <location>
        <begin position="70"/>
        <end position="99"/>
    </location>
</feature>
<feature type="compositionally biased region" description="Basic residues" evidence="1">
    <location>
        <begin position="151"/>
        <end position="164"/>
    </location>
</feature>
<dbReference type="EMBL" id="DS985219">
    <property type="protein sequence ID" value="EEY19298.1"/>
    <property type="molecule type" value="Genomic_DNA"/>
</dbReference>
<dbReference type="GeneID" id="9531278"/>
<feature type="region of interest" description="Disordered" evidence="1">
    <location>
        <begin position="140"/>
        <end position="174"/>
    </location>
</feature>
<dbReference type="RefSeq" id="XP_003004294.1">
    <property type="nucleotide sequence ID" value="XM_003004248.1"/>
</dbReference>
<name>C9SKT0_VERA1</name>
<sequence>MYSEDLLWLIESSMTDEVATNVPSRPCTSRGQQRELLTPSARVSPHTNAMALIVDKHRPKSLDALTYHPELSDSSIRPGRPMPTDISADGGTSKSGRLGRVDTGHCGTLKKFAGGDVVTQTLLSGAMYCWHGNKRRMGAGREQWRAADARRRPRKRTHGRPRKLGHGDVMMRGRGPSEGQLMIEAHVDAGKGVFAPVRPYGHPHLHLHQPPTTATRRASGTEGHSVLAIQMHTAASCAMLQF</sequence>
<dbReference type="HOGENOM" id="CLU_1147935_0_0_1"/>
<keyword evidence="3" id="KW-1185">Reference proteome</keyword>
<evidence type="ECO:0000313" key="3">
    <source>
        <dbReference type="Proteomes" id="UP000008698"/>
    </source>
</evidence>
<gene>
    <name evidence="2" type="ORF">VDBG_05407</name>
</gene>
<accession>C9SKT0</accession>